<evidence type="ECO:0000313" key="2">
    <source>
        <dbReference type="Proteomes" id="UP000612680"/>
    </source>
</evidence>
<dbReference type="Gene3D" id="3.30.2310.20">
    <property type="entry name" value="RelE-like"/>
    <property type="match status" value="1"/>
</dbReference>
<dbReference type="RefSeq" id="WP_204660047.1">
    <property type="nucleotide sequence ID" value="NZ_CP056775.1"/>
</dbReference>
<dbReference type="InterPro" id="IPR035093">
    <property type="entry name" value="RelE/ParE_toxin_dom_sf"/>
</dbReference>
<dbReference type="EMBL" id="CP056775">
    <property type="protein sequence ID" value="QRR03856.1"/>
    <property type="molecule type" value="Genomic_DNA"/>
</dbReference>
<organism evidence="1 2">
    <name type="scientific">Dyadobacter sandarakinus</name>
    <dbReference type="NCBI Taxonomy" id="2747268"/>
    <lineage>
        <taxon>Bacteria</taxon>
        <taxon>Pseudomonadati</taxon>
        <taxon>Bacteroidota</taxon>
        <taxon>Cytophagia</taxon>
        <taxon>Cytophagales</taxon>
        <taxon>Spirosomataceae</taxon>
        <taxon>Dyadobacter</taxon>
    </lineage>
</organism>
<evidence type="ECO:0000313" key="1">
    <source>
        <dbReference type="EMBL" id="QRR03856.1"/>
    </source>
</evidence>
<evidence type="ECO:0008006" key="3">
    <source>
        <dbReference type="Google" id="ProtNLM"/>
    </source>
</evidence>
<proteinExistence type="predicted"/>
<dbReference type="Proteomes" id="UP000612680">
    <property type="component" value="Chromosome"/>
</dbReference>
<name>A0ABX7ICL8_9BACT</name>
<gene>
    <name evidence="1" type="ORF">HWI92_24560</name>
</gene>
<protein>
    <recommendedName>
        <fullName evidence="3">Type II toxin-antitoxin system RelE/ParE family toxin</fullName>
    </recommendedName>
</protein>
<accession>A0ABX7ICL8</accession>
<sequence>MMEKLASAENLETSGVDYRRIEGQKAGENYYRIRIGDWRVGMEYIHPNITLLRVLVRGSVYQSFPPKS</sequence>
<keyword evidence="2" id="KW-1185">Reference proteome</keyword>
<reference evidence="1 2" key="1">
    <citation type="submission" date="2020-06" db="EMBL/GenBank/DDBJ databases">
        <title>Dyadobacter sandarakinus sp. nov., isolated from the soil of the Arctic Yellow River Station.</title>
        <authorList>
            <person name="Zhang Y."/>
            <person name="Peng F."/>
        </authorList>
    </citation>
    <scope>NUCLEOTIDE SEQUENCE [LARGE SCALE GENOMIC DNA]</scope>
    <source>
        <strain evidence="1 2">Q3-56</strain>
    </source>
</reference>